<dbReference type="GO" id="GO:0016491">
    <property type="term" value="F:oxidoreductase activity"/>
    <property type="evidence" value="ECO:0007669"/>
    <property type="project" value="InterPro"/>
</dbReference>
<dbReference type="GO" id="GO:0016209">
    <property type="term" value="F:antioxidant activity"/>
    <property type="evidence" value="ECO:0007669"/>
    <property type="project" value="InterPro"/>
</dbReference>
<dbReference type="PROSITE" id="PS51352">
    <property type="entry name" value="THIOREDOXIN_2"/>
    <property type="match status" value="1"/>
</dbReference>
<evidence type="ECO:0000313" key="5">
    <source>
        <dbReference type="Proteomes" id="UP000675284"/>
    </source>
</evidence>
<dbReference type="PANTHER" id="PTHR42852">
    <property type="entry name" value="THIOL:DISULFIDE INTERCHANGE PROTEIN DSBE"/>
    <property type="match status" value="1"/>
</dbReference>
<dbReference type="Gene3D" id="3.40.30.10">
    <property type="entry name" value="Glutaredoxin"/>
    <property type="match status" value="1"/>
</dbReference>
<sequence>MKRVTLYLPLLVAIITIIYMLYIIVEQPSTTNDTKQESVSVSSDNSPSDIDEGLQVGKLAPDFTLKGLDGKKYRLSDFRGKKVMLNFWASWCPPCRDEMPAMQRFYQDKDVVLLAVNLTSTERKKSDVTNFIKQYKLTFPILLDEAAEVSDRYQIKPIPTTYLIDSKGHIQYKAFGAMSYELMIQEFQKLE</sequence>
<dbReference type="InterPro" id="IPR036249">
    <property type="entry name" value="Thioredoxin-like_sf"/>
</dbReference>
<evidence type="ECO:0000259" key="3">
    <source>
        <dbReference type="PROSITE" id="PS51352"/>
    </source>
</evidence>
<evidence type="ECO:0000256" key="1">
    <source>
        <dbReference type="ARBA" id="ARBA00023157"/>
    </source>
</evidence>
<keyword evidence="2" id="KW-0472">Membrane</keyword>
<dbReference type="CDD" id="cd02966">
    <property type="entry name" value="TlpA_like_family"/>
    <property type="match status" value="1"/>
</dbReference>
<protein>
    <submittedName>
        <fullName evidence="4">TlpA family protein disulfide reductase</fullName>
    </submittedName>
</protein>
<organism evidence="4 5">
    <name type="scientific">Virgibacillus salarius</name>
    <dbReference type="NCBI Taxonomy" id="447199"/>
    <lineage>
        <taxon>Bacteria</taxon>
        <taxon>Bacillati</taxon>
        <taxon>Bacillota</taxon>
        <taxon>Bacilli</taxon>
        <taxon>Bacillales</taxon>
        <taxon>Bacillaceae</taxon>
        <taxon>Virgibacillus</taxon>
    </lineage>
</organism>
<keyword evidence="2" id="KW-0812">Transmembrane</keyword>
<keyword evidence="5" id="KW-1185">Reference proteome</keyword>
<feature type="transmembrane region" description="Helical" evidence="2">
    <location>
        <begin position="6"/>
        <end position="25"/>
    </location>
</feature>
<dbReference type="InterPro" id="IPR050553">
    <property type="entry name" value="Thioredoxin_ResA/DsbE_sf"/>
</dbReference>
<feature type="domain" description="Thioredoxin" evidence="3">
    <location>
        <begin position="54"/>
        <end position="191"/>
    </location>
</feature>
<comment type="caution">
    <text evidence="4">The sequence shown here is derived from an EMBL/GenBank/DDBJ whole genome shotgun (WGS) entry which is preliminary data.</text>
</comment>
<dbReference type="Proteomes" id="UP000675284">
    <property type="component" value="Unassembled WGS sequence"/>
</dbReference>
<evidence type="ECO:0000313" key="4">
    <source>
        <dbReference type="EMBL" id="MBR7798055.1"/>
    </source>
</evidence>
<keyword evidence="2" id="KW-1133">Transmembrane helix</keyword>
<keyword evidence="1" id="KW-1015">Disulfide bond</keyword>
<accession>A0A941DWK2</accession>
<dbReference type="EMBL" id="JAGSOT010000084">
    <property type="protein sequence ID" value="MBR7798055.1"/>
    <property type="molecule type" value="Genomic_DNA"/>
</dbReference>
<dbReference type="InterPro" id="IPR000866">
    <property type="entry name" value="AhpC/TSA"/>
</dbReference>
<evidence type="ECO:0000256" key="2">
    <source>
        <dbReference type="SAM" id="Phobius"/>
    </source>
</evidence>
<dbReference type="InterPro" id="IPR013766">
    <property type="entry name" value="Thioredoxin_domain"/>
</dbReference>
<dbReference type="AlphaFoldDB" id="A0A941DWK2"/>
<gene>
    <name evidence="4" type="ORF">KCX74_18690</name>
</gene>
<dbReference type="InterPro" id="IPR017937">
    <property type="entry name" value="Thioredoxin_CS"/>
</dbReference>
<dbReference type="RefSeq" id="WP_026682783.1">
    <property type="nucleotide sequence ID" value="NZ_BAAACY010000016.1"/>
</dbReference>
<reference evidence="4" key="1">
    <citation type="submission" date="2021-04" db="EMBL/GenBank/DDBJ databases">
        <title>Isolation and polyphasic classification of algal microorganism.</title>
        <authorList>
            <person name="Wang S."/>
        </authorList>
    </citation>
    <scope>NUCLEOTIDE SEQUENCE</scope>
    <source>
        <strain evidence="4">720a</strain>
    </source>
</reference>
<proteinExistence type="predicted"/>
<name>A0A941DWK2_9BACI</name>
<dbReference type="Pfam" id="PF00578">
    <property type="entry name" value="AhpC-TSA"/>
    <property type="match status" value="1"/>
</dbReference>
<dbReference type="SUPFAM" id="SSF52833">
    <property type="entry name" value="Thioredoxin-like"/>
    <property type="match status" value="1"/>
</dbReference>
<dbReference type="PROSITE" id="PS00194">
    <property type="entry name" value="THIOREDOXIN_1"/>
    <property type="match status" value="1"/>
</dbReference>
<dbReference type="PANTHER" id="PTHR42852:SF1">
    <property type="entry name" value="THIOREDOXIN-LIKE PROTEIN YNEN"/>
    <property type="match status" value="1"/>
</dbReference>